<dbReference type="EMBL" id="JAOL01000132">
    <property type="protein sequence ID" value="EUA88851.1"/>
    <property type="molecule type" value="Genomic_DNA"/>
</dbReference>
<accession>A0ABN0QW27</accession>
<keyword evidence="4" id="KW-1185">Reference proteome</keyword>
<gene>
    <name evidence="3" type="ORF">I551_4656</name>
</gene>
<name>A0ABN0QW27_MYCUL</name>
<sequence length="92" mass="9190">MVIKDVMQVAGLACSGGSPGLRAVADTDATVVSRLRAQGAIVLGMTNVPEMSRGGESNNNLYGRTNNPYDLTRTPGGSSGGSAALVAAGGPR</sequence>
<comment type="caution">
    <text evidence="3">The sequence shown here is derived from an EMBL/GenBank/DDBJ whole genome shotgun (WGS) entry which is preliminary data.</text>
</comment>
<feature type="compositionally biased region" description="Polar residues" evidence="1">
    <location>
        <begin position="55"/>
        <end position="69"/>
    </location>
</feature>
<evidence type="ECO:0000256" key="1">
    <source>
        <dbReference type="SAM" id="MobiDB-lite"/>
    </source>
</evidence>
<feature type="domain" description="Amidase" evidence="2">
    <location>
        <begin position="2"/>
        <end position="90"/>
    </location>
</feature>
<protein>
    <submittedName>
        <fullName evidence="3">Amidase family protein</fullName>
    </submittedName>
</protein>
<evidence type="ECO:0000259" key="2">
    <source>
        <dbReference type="Pfam" id="PF01425"/>
    </source>
</evidence>
<evidence type="ECO:0000313" key="3">
    <source>
        <dbReference type="EMBL" id="EUA88851.1"/>
    </source>
</evidence>
<dbReference type="InterPro" id="IPR036928">
    <property type="entry name" value="AS_sf"/>
</dbReference>
<dbReference type="InterPro" id="IPR023631">
    <property type="entry name" value="Amidase_dom"/>
</dbReference>
<dbReference type="Proteomes" id="UP000020681">
    <property type="component" value="Unassembled WGS sequence"/>
</dbReference>
<feature type="compositionally biased region" description="Low complexity" evidence="1">
    <location>
        <begin position="81"/>
        <end position="92"/>
    </location>
</feature>
<dbReference type="Gene3D" id="3.90.1300.10">
    <property type="entry name" value="Amidase signature (AS) domain"/>
    <property type="match status" value="1"/>
</dbReference>
<dbReference type="Pfam" id="PF01425">
    <property type="entry name" value="Amidase"/>
    <property type="match status" value="1"/>
</dbReference>
<evidence type="ECO:0000313" key="4">
    <source>
        <dbReference type="Proteomes" id="UP000020681"/>
    </source>
</evidence>
<reference evidence="3 4" key="1">
    <citation type="submission" date="2014-01" db="EMBL/GenBank/DDBJ databases">
        <authorList>
            <person name="Dobos K."/>
            <person name="Lenaerts A."/>
            <person name="Ordway D."/>
            <person name="DeGroote M.A."/>
            <person name="Parker T."/>
            <person name="Sizemore C."/>
            <person name="Tallon L.J."/>
            <person name="Sadzewicz L.K."/>
            <person name="Sengamalay N."/>
            <person name="Fraser C.M."/>
            <person name="Hine E."/>
            <person name="Shefchek K.A."/>
            <person name="Das S.P."/>
            <person name="Tettelin H."/>
        </authorList>
    </citation>
    <scope>NUCLEOTIDE SEQUENCE [LARGE SCALE GENOMIC DNA]</scope>
    <source>
        <strain evidence="3 4">Harvey</strain>
    </source>
</reference>
<proteinExistence type="predicted"/>
<dbReference type="SUPFAM" id="SSF75304">
    <property type="entry name" value="Amidase signature (AS) enzymes"/>
    <property type="match status" value="1"/>
</dbReference>
<dbReference type="InterPro" id="IPR052739">
    <property type="entry name" value="FAAH2"/>
</dbReference>
<feature type="region of interest" description="Disordered" evidence="1">
    <location>
        <begin position="49"/>
        <end position="92"/>
    </location>
</feature>
<dbReference type="PANTHER" id="PTHR43372">
    <property type="entry name" value="FATTY-ACID AMIDE HYDROLASE"/>
    <property type="match status" value="1"/>
</dbReference>
<dbReference type="PANTHER" id="PTHR43372:SF4">
    <property type="entry name" value="FATTY-ACID AMIDE HYDROLASE 2"/>
    <property type="match status" value="1"/>
</dbReference>
<organism evidence="3 4">
    <name type="scientific">Mycobacterium ulcerans str. Harvey</name>
    <dbReference type="NCBI Taxonomy" id="1299332"/>
    <lineage>
        <taxon>Bacteria</taxon>
        <taxon>Bacillati</taxon>
        <taxon>Actinomycetota</taxon>
        <taxon>Actinomycetes</taxon>
        <taxon>Mycobacteriales</taxon>
        <taxon>Mycobacteriaceae</taxon>
        <taxon>Mycobacterium</taxon>
        <taxon>Mycobacterium ulcerans group</taxon>
    </lineage>
</organism>